<keyword evidence="1" id="KW-1133">Transmembrane helix</keyword>
<reference evidence="2 3" key="1">
    <citation type="journal article" date="2013" name="Curr. Biol.">
        <title>The Genome of the Foraminiferan Reticulomyxa filosa.</title>
        <authorList>
            <person name="Glockner G."/>
            <person name="Hulsmann N."/>
            <person name="Schleicher M."/>
            <person name="Noegel A.A."/>
            <person name="Eichinger L."/>
            <person name="Gallinger C."/>
            <person name="Pawlowski J."/>
            <person name="Sierra R."/>
            <person name="Euteneuer U."/>
            <person name="Pillet L."/>
            <person name="Moustafa A."/>
            <person name="Platzer M."/>
            <person name="Groth M."/>
            <person name="Szafranski K."/>
            <person name="Schliwa M."/>
        </authorList>
    </citation>
    <scope>NUCLEOTIDE SEQUENCE [LARGE SCALE GENOMIC DNA]</scope>
</reference>
<keyword evidence="3" id="KW-1185">Reference proteome</keyword>
<keyword evidence="1" id="KW-0812">Transmembrane</keyword>
<dbReference type="AlphaFoldDB" id="X6PDN1"/>
<sequence>MYTNTNCKRLLDYYFVVSCSDGGKEQIKRKLKHRSLATENQTVPRFASFALKPKIVDRYPAKDYPNTPLDNEKKIKQTNKKKKRFFFFVQKKKKGGGREKRGKRNEEICRTKGGQKKHKHKHIHIYKSNTTNTQNQVEDVYVPKALAFVSHYPYFFAFDVFLRKKIGELQKKKKLRCLWHVIPKKLIRLEDLLMHYFYDIPAPAPRKKVCVFCGIALSSLLSYLIFSLTIYKFVTLSFVLAPSKQTNKTMQYTMN</sequence>
<evidence type="ECO:0000313" key="3">
    <source>
        <dbReference type="Proteomes" id="UP000023152"/>
    </source>
</evidence>
<feature type="transmembrane region" description="Helical" evidence="1">
    <location>
        <begin position="220"/>
        <end position="241"/>
    </location>
</feature>
<protein>
    <submittedName>
        <fullName evidence="2">Uncharacterized protein</fullName>
    </submittedName>
</protein>
<dbReference type="EMBL" id="ASPP01000892">
    <property type="protein sequence ID" value="ETO36213.1"/>
    <property type="molecule type" value="Genomic_DNA"/>
</dbReference>
<evidence type="ECO:0000313" key="2">
    <source>
        <dbReference type="EMBL" id="ETO36213.1"/>
    </source>
</evidence>
<organism evidence="2 3">
    <name type="scientific">Reticulomyxa filosa</name>
    <dbReference type="NCBI Taxonomy" id="46433"/>
    <lineage>
        <taxon>Eukaryota</taxon>
        <taxon>Sar</taxon>
        <taxon>Rhizaria</taxon>
        <taxon>Retaria</taxon>
        <taxon>Foraminifera</taxon>
        <taxon>Monothalamids</taxon>
        <taxon>Reticulomyxidae</taxon>
        <taxon>Reticulomyxa</taxon>
    </lineage>
</organism>
<name>X6PDN1_RETFI</name>
<proteinExistence type="predicted"/>
<accession>X6PDN1</accession>
<evidence type="ECO:0000256" key="1">
    <source>
        <dbReference type="SAM" id="Phobius"/>
    </source>
</evidence>
<dbReference type="Proteomes" id="UP000023152">
    <property type="component" value="Unassembled WGS sequence"/>
</dbReference>
<gene>
    <name evidence="2" type="ORF">RFI_00851</name>
</gene>
<keyword evidence="1" id="KW-0472">Membrane</keyword>
<comment type="caution">
    <text evidence="2">The sequence shown here is derived from an EMBL/GenBank/DDBJ whole genome shotgun (WGS) entry which is preliminary data.</text>
</comment>